<accession>A0A914RNJ1</accession>
<evidence type="ECO:0000313" key="2">
    <source>
        <dbReference type="WBParaSite" id="PEQ_0000787101-mRNA-1"/>
    </source>
</evidence>
<dbReference type="Proteomes" id="UP000887564">
    <property type="component" value="Unplaced"/>
</dbReference>
<dbReference type="AlphaFoldDB" id="A0A914RNJ1"/>
<evidence type="ECO:0000313" key="1">
    <source>
        <dbReference type="Proteomes" id="UP000887564"/>
    </source>
</evidence>
<proteinExistence type="predicted"/>
<name>A0A914RNJ1_PAREQ</name>
<organism evidence="1 2">
    <name type="scientific">Parascaris equorum</name>
    <name type="common">Equine roundworm</name>
    <dbReference type="NCBI Taxonomy" id="6256"/>
    <lineage>
        <taxon>Eukaryota</taxon>
        <taxon>Metazoa</taxon>
        <taxon>Ecdysozoa</taxon>
        <taxon>Nematoda</taxon>
        <taxon>Chromadorea</taxon>
        <taxon>Rhabditida</taxon>
        <taxon>Spirurina</taxon>
        <taxon>Ascaridomorpha</taxon>
        <taxon>Ascaridoidea</taxon>
        <taxon>Ascarididae</taxon>
        <taxon>Parascaris</taxon>
    </lineage>
</organism>
<sequence length="96" mass="10911">MILRSRMLHCFYSSIESEISQQIDRFRLEELGEKLLQVIICTSCVLITCNLAGKESRCDKNLVDLCRHLVDLGASQQVIGSNCGRAVSFFNFLRLL</sequence>
<dbReference type="WBParaSite" id="PEQ_0000787101-mRNA-1">
    <property type="protein sequence ID" value="PEQ_0000787101-mRNA-1"/>
    <property type="gene ID" value="PEQ_0000787101"/>
</dbReference>
<keyword evidence="1" id="KW-1185">Reference proteome</keyword>
<reference evidence="2" key="1">
    <citation type="submission" date="2022-11" db="UniProtKB">
        <authorList>
            <consortium name="WormBaseParasite"/>
        </authorList>
    </citation>
    <scope>IDENTIFICATION</scope>
</reference>
<protein>
    <submittedName>
        <fullName evidence="2">Uncharacterized protein</fullName>
    </submittedName>
</protein>